<comment type="subcellular location">
    <subcellularLocation>
        <location evidence="1">Nucleus</location>
    </subcellularLocation>
</comment>
<protein>
    <recommendedName>
        <fullName evidence="8">Fms interacting protein</fullName>
    </recommendedName>
</protein>
<keyword evidence="3" id="KW-0539">Nucleus</keyword>
<dbReference type="PANTHER" id="PTHR13375:SF3">
    <property type="entry name" value="THO COMPLEX SUBUNIT 5 HOMOLOG"/>
    <property type="match status" value="1"/>
</dbReference>
<dbReference type="EMBL" id="MU167254">
    <property type="protein sequence ID" value="KAG0146903.1"/>
    <property type="molecule type" value="Genomic_DNA"/>
</dbReference>
<evidence type="ECO:0008006" key="8">
    <source>
        <dbReference type="Google" id="ProtNLM"/>
    </source>
</evidence>
<feature type="coiled-coil region" evidence="4">
    <location>
        <begin position="168"/>
        <end position="216"/>
    </location>
</feature>
<feature type="compositionally biased region" description="Basic and acidic residues" evidence="5">
    <location>
        <begin position="16"/>
        <end position="25"/>
    </location>
</feature>
<dbReference type="GO" id="GO:0000445">
    <property type="term" value="C:THO complex part of transcription export complex"/>
    <property type="evidence" value="ECO:0007669"/>
    <property type="project" value="TreeGrafter"/>
</dbReference>
<evidence type="ECO:0000256" key="1">
    <source>
        <dbReference type="ARBA" id="ARBA00004123"/>
    </source>
</evidence>
<dbReference type="Proteomes" id="UP000886653">
    <property type="component" value="Unassembled WGS sequence"/>
</dbReference>
<dbReference type="InterPro" id="IPR019163">
    <property type="entry name" value="THO_Thoc5"/>
</dbReference>
<keyword evidence="4" id="KW-0175">Coiled coil</keyword>
<proteinExistence type="inferred from homology"/>
<reference evidence="6" key="1">
    <citation type="submission" date="2013-11" db="EMBL/GenBank/DDBJ databases">
        <title>Genome sequence of the fusiform rust pathogen reveals effectors for host alternation and coevolution with pine.</title>
        <authorList>
            <consortium name="DOE Joint Genome Institute"/>
            <person name="Smith K."/>
            <person name="Pendleton A."/>
            <person name="Kubisiak T."/>
            <person name="Anderson C."/>
            <person name="Salamov A."/>
            <person name="Aerts A."/>
            <person name="Riley R."/>
            <person name="Clum A."/>
            <person name="Lindquist E."/>
            <person name="Ence D."/>
            <person name="Campbell M."/>
            <person name="Kronenberg Z."/>
            <person name="Feau N."/>
            <person name="Dhillon B."/>
            <person name="Hamelin R."/>
            <person name="Burleigh J."/>
            <person name="Smith J."/>
            <person name="Yandell M."/>
            <person name="Nelson C."/>
            <person name="Grigoriev I."/>
            <person name="Davis J."/>
        </authorList>
    </citation>
    <scope>NUCLEOTIDE SEQUENCE</scope>
    <source>
        <strain evidence="6">G11</strain>
    </source>
</reference>
<dbReference type="PANTHER" id="PTHR13375">
    <property type="entry name" value="FMS INTERACTING PROTEIN"/>
    <property type="match status" value="1"/>
</dbReference>
<dbReference type="Pfam" id="PF09766">
    <property type="entry name" value="FmiP_Thoc5"/>
    <property type="match status" value="1"/>
</dbReference>
<sequence>MTQSDQVQVTMNDQDQTQRRPHELPHLDTLTLISSELASIANDVLNSKLNHPELNPDHDYLATATSLFATLKSINRSSSSAVGDCKIKTNQARSELDSIHLGLQNLVYERRHLEREIKKCREFESEYQNIAIHPLDEFVSLMEASGTPVPSDPHELMLARLKYELAERKRFEGEKKELLQRKLKLSKDNDEKKAKLDELEKQLDQFVISTKEIQAKMAAQA</sequence>
<feature type="compositionally biased region" description="Polar residues" evidence="5">
    <location>
        <begin position="1"/>
        <end position="15"/>
    </location>
</feature>
<comment type="similarity">
    <text evidence="2">Belongs to the THOC5 family.</text>
</comment>
<accession>A0A9P6TDM5</accession>
<evidence type="ECO:0000256" key="4">
    <source>
        <dbReference type="SAM" id="Coils"/>
    </source>
</evidence>
<evidence type="ECO:0000256" key="3">
    <source>
        <dbReference type="ARBA" id="ARBA00023242"/>
    </source>
</evidence>
<name>A0A9P6TDM5_9BASI</name>
<dbReference type="OrthoDB" id="20582at2759"/>
<gene>
    <name evidence="6" type="ORF">CROQUDRAFT_656700</name>
</gene>
<dbReference type="GO" id="GO:0006406">
    <property type="term" value="P:mRNA export from nucleus"/>
    <property type="evidence" value="ECO:0007669"/>
    <property type="project" value="TreeGrafter"/>
</dbReference>
<evidence type="ECO:0000313" key="6">
    <source>
        <dbReference type="EMBL" id="KAG0146903.1"/>
    </source>
</evidence>
<feature type="region of interest" description="Disordered" evidence="5">
    <location>
        <begin position="1"/>
        <end position="25"/>
    </location>
</feature>
<organism evidence="6 7">
    <name type="scientific">Cronartium quercuum f. sp. fusiforme G11</name>
    <dbReference type="NCBI Taxonomy" id="708437"/>
    <lineage>
        <taxon>Eukaryota</taxon>
        <taxon>Fungi</taxon>
        <taxon>Dikarya</taxon>
        <taxon>Basidiomycota</taxon>
        <taxon>Pucciniomycotina</taxon>
        <taxon>Pucciniomycetes</taxon>
        <taxon>Pucciniales</taxon>
        <taxon>Coleosporiaceae</taxon>
        <taxon>Cronartium</taxon>
    </lineage>
</organism>
<keyword evidence="7" id="KW-1185">Reference proteome</keyword>
<dbReference type="AlphaFoldDB" id="A0A9P6TDM5"/>
<comment type="caution">
    <text evidence="6">The sequence shown here is derived from an EMBL/GenBank/DDBJ whole genome shotgun (WGS) entry which is preliminary data.</text>
</comment>
<evidence type="ECO:0000256" key="2">
    <source>
        <dbReference type="ARBA" id="ARBA00008044"/>
    </source>
</evidence>
<dbReference type="GO" id="GO:0003729">
    <property type="term" value="F:mRNA binding"/>
    <property type="evidence" value="ECO:0007669"/>
    <property type="project" value="TreeGrafter"/>
</dbReference>
<evidence type="ECO:0000313" key="7">
    <source>
        <dbReference type="Proteomes" id="UP000886653"/>
    </source>
</evidence>
<evidence type="ECO:0000256" key="5">
    <source>
        <dbReference type="SAM" id="MobiDB-lite"/>
    </source>
</evidence>